<feature type="transmembrane region" description="Helical" evidence="1">
    <location>
        <begin position="20"/>
        <end position="46"/>
    </location>
</feature>
<feature type="transmembrane region" description="Helical" evidence="1">
    <location>
        <begin position="66"/>
        <end position="87"/>
    </location>
</feature>
<keyword evidence="1" id="KW-0472">Membrane</keyword>
<keyword evidence="1" id="KW-0812">Transmembrane</keyword>
<dbReference type="EMBL" id="AQGV01000012">
    <property type="protein sequence ID" value="MBE0368552.1"/>
    <property type="molecule type" value="Genomic_DNA"/>
</dbReference>
<reference evidence="2 3" key="1">
    <citation type="submission" date="2015-03" db="EMBL/GenBank/DDBJ databases">
        <title>Genome sequence of Pseudoalteromonas aurantia.</title>
        <authorList>
            <person name="Xie B.-B."/>
            <person name="Rong J.-C."/>
            <person name="Qin Q.-L."/>
            <person name="Zhang Y.-Z."/>
        </authorList>
    </citation>
    <scope>NUCLEOTIDE SEQUENCE [LARGE SCALE GENOMIC DNA]</scope>
    <source>
        <strain evidence="2 3">208</strain>
    </source>
</reference>
<name>A0ABR9ECQ9_9GAMM</name>
<dbReference type="Proteomes" id="UP000615755">
    <property type="component" value="Unassembled WGS sequence"/>
</dbReference>
<evidence type="ECO:0008006" key="4">
    <source>
        <dbReference type="Google" id="ProtNLM"/>
    </source>
</evidence>
<gene>
    <name evidence="2" type="ORF">PAUR_a2178</name>
</gene>
<organism evidence="2 3">
    <name type="scientific">Pseudoalteromonas aurantia 208</name>
    <dbReference type="NCBI Taxonomy" id="1314867"/>
    <lineage>
        <taxon>Bacteria</taxon>
        <taxon>Pseudomonadati</taxon>
        <taxon>Pseudomonadota</taxon>
        <taxon>Gammaproteobacteria</taxon>
        <taxon>Alteromonadales</taxon>
        <taxon>Pseudoalteromonadaceae</taxon>
        <taxon>Pseudoalteromonas</taxon>
    </lineage>
</organism>
<protein>
    <recommendedName>
        <fullName evidence="4">Vitamin K epoxide reductase domain-containing protein</fullName>
    </recommendedName>
</protein>
<sequence length="93" mass="10474">MVVFDFLLKRDKKIINYKLLCILIGGVVFSVWVVGLGALNVIIFAFELKGKCGCILKGGECGVGIIVFYIVFIAILTQYHIISCKIVKYYFLF</sequence>
<evidence type="ECO:0000313" key="2">
    <source>
        <dbReference type="EMBL" id="MBE0368552.1"/>
    </source>
</evidence>
<accession>A0ABR9ECQ9</accession>
<keyword evidence="1" id="KW-1133">Transmembrane helix</keyword>
<evidence type="ECO:0000256" key="1">
    <source>
        <dbReference type="SAM" id="Phobius"/>
    </source>
</evidence>
<keyword evidence="3" id="KW-1185">Reference proteome</keyword>
<comment type="caution">
    <text evidence="2">The sequence shown here is derived from an EMBL/GenBank/DDBJ whole genome shotgun (WGS) entry which is preliminary data.</text>
</comment>
<evidence type="ECO:0000313" key="3">
    <source>
        <dbReference type="Proteomes" id="UP000615755"/>
    </source>
</evidence>
<proteinExistence type="predicted"/>